<name>A0A1I3ZTA0_9HYPH</name>
<keyword evidence="5 6" id="KW-0472">Membrane</keyword>
<dbReference type="PANTHER" id="PTHR23513">
    <property type="entry name" value="INTEGRAL MEMBRANE EFFLUX PROTEIN-RELATED"/>
    <property type="match status" value="1"/>
</dbReference>
<comment type="subcellular location">
    <subcellularLocation>
        <location evidence="1">Cell membrane</location>
        <topology evidence="1">Multi-pass membrane protein</topology>
    </subcellularLocation>
</comment>
<feature type="transmembrane region" description="Helical" evidence="6">
    <location>
        <begin position="177"/>
        <end position="198"/>
    </location>
</feature>
<feature type="transmembrane region" description="Helical" evidence="6">
    <location>
        <begin position="232"/>
        <end position="254"/>
    </location>
</feature>
<reference evidence="8 9" key="1">
    <citation type="submission" date="2016-10" db="EMBL/GenBank/DDBJ databases">
        <authorList>
            <person name="Varghese N."/>
            <person name="Submissions S."/>
        </authorList>
    </citation>
    <scope>NUCLEOTIDE SEQUENCE [LARGE SCALE GENOMIC DNA]</scope>
    <source>
        <strain evidence="8 9">DSM 16392</strain>
    </source>
</reference>
<dbReference type="Pfam" id="PF07690">
    <property type="entry name" value="MFS_1"/>
    <property type="match status" value="1"/>
</dbReference>
<dbReference type="PANTHER" id="PTHR23513:SF6">
    <property type="entry name" value="MAJOR FACILITATOR SUPERFAMILY ASSOCIATED DOMAIN-CONTAINING PROTEIN"/>
    <property type="match status" value="1"/>
</dbReference>
<accession>A0A1I3ZTA0</accession>
<feature type="transmembrane region" description="Helical" evidence="6">
    <location>
        <begin position="266"/>
        <end position="284"/>
    </location>
</feature>
<dbReference type="InterPro" id="IPR036259">
    <property type="entry name" value="MFS_trans_sf"/>
</dbReference>
<organism evidence="8 9">
    <name type="scientific">Pseudovibrio ascidiaceicola</name>
    <dbReference type="NCBI Taxonomy" id="285279"/>
    <lineage>
        <taxon>Bacteria</taxon>
        <taxon>Pseudomonadati</taxon>
        <taxon>Pseudomonadota</taxon>
        <taxon>Alphaproteobacteria</taxon>
        <taxon>Hyphomicrobiales</taxon>
        <taxon>Stappiaceae</taxon>
        <taxon>Pseudovibrio</taxon>
    </lineage>
</organism>
<feature type="transmembrane region" description="Helical" evidence="6">
    <location>
        <begin position="371"/>
        <end position="388"/>
    </location>
</feature>
<dbReference type="Proteomes" id="UP000199598">
    <property type="component" value="Unassembled WGS sequence"/>
</dbReference>
<evidence type="ECO:0000313" key="9">
    <source>
        <dbReference type="Proteomes" id="UP000199598"/>
    </source>
</evidence>
<evidence type="ECO:0000256" key="4">
    <source>
        <dbReference type="ARBA" id="ARBA00022989"/>
    </source>
</evidence>
<feature type="transmembrane region" description="Helical" evidence="6">
    <location>
        <begin position="394"/>
        <end position="414"/>
    </location>
</feature>
<evidence type="ECO:0000256" key="3">
    <source>
        <dbReference type="ARBA" id="ARBA00022692"/>
    </source>
</evidence>
<keyword evidence="4 6" id="KW-1133">Transmembrane helix</keyword>
<evidence type="ECO:0000256" key="6">
    <source>
        <dbReference type="SAM" id="Phobius"/>
    </source>
</evidence>
<dbReference type="InterPro" id="IPR011701">
    <property type="entry name" value="MFS"/>
</dbReference>
<feature type="transmembrane region" description="Helical" evidence="6">
    <location>
        <begin position="296"/>
        <end position="317"/>
    </location>
</feature>
<dbReference type="SUPFAM" id="SSF103473">
    <property type="entry name" value="MFS general substrate transporter"/>
    <property type="match status" value="1"/>
</dbReference>
<dbReference type="InterPro" id="IPR020846">
    <property type="entry name" value="MFS_dom"/>
</dbReference>
<keyword evidence="9" id="KW-1185">Reference proteome</keyword>
<feature type="transmembrane region" description="Helical" evidence="6">
    <location>
        <begin position="59"/>
        <end position="78"/>
    </location>
</feature>
<feature type="transmembrane region" description="Helical" evidence="6">
    <location>
        <begin position="329"/>
        <end position="350"/>
    </location>
</feature>
<sequence length="429" mass="45476">MAQSEAVNTSVLALFKLSAFRRFFGVLVPAAFADWIDFIAIMVLVSYSWEMGATEVASVIMAATLPRVIFGLPAGVLVDRIGAGPVLIAGLLLRAGLMVGMFFFATSLSLLIAFVFFKAAVSAAFMPAQQLALKKIVPSNMLTQAVSVDHFVIQSTKVFAPVLGGALLAIWSPHNVFLLGGASFAVASLISLSLLGVLKKDAEDETEEASEKSSVLNDAKVGLAYLWKTPRLMLGMALICLFIFSVFLYEAVLLLLIKETGQPESAAGPILGSIGVGGLIGTYLTAKIGDRINLHLLMVIGSFFGGALTMVAGWMPFSPVPWGMQEQMVLWFIGGAFTSFITVPFGAIIVKQTPEYLLGRISSVGEMLQSGLTLIAIPIGAFLAEQWFVSMPFFVGGAIMCVGAVFGLFAALNLGKAPDAEPVISEEAV</sequence>
<proteinExistence type="predicted"/>
<evidence type="ECO:0000256" key="5">
    <source>
        <dbReference type="ARBA" id="ARBA00023136"/>
    </source>
</evidence>
<keyword evidence="2" id="KW-1003">Cell membrane</keyword>
<evidence type="ECO:0000256" key="1">
    <source>
        <dbReference type="ARBA" id="ARBA00004651"/>
    </source>
</evidence>
<protein>
    <submittedName>
        <fullName evidence="8">Predicted arabinose efflux permease, MFS family</fullName>
    </submittedName>
</protein>
<dbReference type="PROSITE" id="PS50850">
    <property type="entry name" value="MFS"/>
    <property type="match status" value="1"/>
</dbReference>
<gene>
    <name evidence="8" type="ORF">SAMN04488518_105246</name>
</gene>
<evidence type="ECO:0000313" key="8">
    <source>
        <dbReference type="EMBL" id="SFK46876.1"/>
    </source>
</evidence>
<evidence type="ECO:0000256" key="2">
    <source>
        <dbReference type="ARBA" id="ARBA00022475"/>
    </source>
</evidence>
<feature type="domain" description="Major facilitator superfamily (MFS) profile" evidence="7">
    <location>
        <begin position="11"/>
        <end position="415"/>
    </location>
</feature>
<dbReference type="CDD" id="cd06173">
    <property type="entry name" value="MFS_MefA_like"/>
    <property type="match status" value="1"/>
</dbReference>
<comment type="caution">
    <text evidence="8">The sequence shown here is derived from an EMBL/GenBank/DDBJ whole genome shotgun (WGS) entry which is preliminary data.</text>
</comment>
<keyword evidence="3 6" id="KW-0812">Transmembrane</keyword>
<evidence type="ECO:0000259" key="7">
    <source>
        <dbReference type="PROSITE" id="PS50850"/>
    </source>
</evidence>
<dbReference type="Gene3D" id="1.20.1250.20">
    <property type="entry name" value="MFS general substrate transporter like domains"/>
    <property type="match status" value="1"/>
</dbReference>
<dbReference type="EMBL" id="FOSK01000005">
    <property type="protein sequence ID" value="SFK46876.1"/>
    <property type="molecule type" value="Genomic_DNA"/>
</dbReference>
<dbReference type="RefSeq" id="WP_093519553.1">
    <property type="nucleotide sequence ID" value="NZ_FOSK01000005.1"/>
</dbReference>
<feature type="transmembrane region" description="Helical" evidence="6">
    <location>
        <begin position="23"/>
        <end position="47"/>
    </location>
</feature>